<name>A0ABW2BWZ2_9PSEU</name>
<dbReference type="Proteomes" id="UP001596337">
    <property type="component" value="Unassembled WGS sequence"/>
</dbReference>
<evidence type="ECO:0000313" key="2">
    <source>
        <dbReference type="Proteomes" id="UP001596337"/>
    </source>
</evidence>
<organism evidence="1 2">
    <name type="scientific">Haloechinothrix salitolerans</name>
    <dbReference type="NCBI Taxonomy" id="926830"/>
    <lineage>
        <taxon>Bacteria</taxon>
        <taxon>Bacillati</taxon>
        <taxon>Actinomycetota</taxon>
        <taxon>Actinomycetes</taxon>
        <taxon>Pseudonocardiales</taxon>
        <taxon>Pseudonocardiaceae</taxon>
        <taxon>Haloechinothrix</taxon>
    </lineage>
</organism>
<comment type="caution">
    <text evidence="1">The sequence shown here is derived from an EMBL/GenBank/DDBJ whole genome shotgun (WGS) entry which is preliminary data.</text>
</comment>
<protein>
    <recommendedName>
        <fullName evidence="3">Resolvase, N terminal domain</fullName>
    </recommendedName>
</protein>
<dbReference type="RefSeq" id="WP_345390269.1">
    <property type="nucleotide sequence ID" value="NZ_BAABLA010000004.1"/>
</dbReference>
<accession>A0ABW2BWZ2</accession>
<reference evidence="2" key="1">
    <citation type="journal article" date="2019" name="Int. J. Syst. Evol. Microbiol.">
        <title>The Global Catalogue of Microorganisms (GCM) 10K type strain sequencing project: providing services to taxonomists for standard genome sequencing and annotation.</title>
        <authorList>
            <consortium name="The Broad Institute Genomics Platform"/>
            <consortium name="The Broad Institute Genome Sequencing Center for Infectious Disease"/>
            <person name="Wu L."/>
            <person name="Ma J."/>
        </authorList>
    </citation>
    <scope>NUCLEOTIDE SEQUENCE [LARGE SCALE GENOMIC DNA]</scope>
    <source>
        <strain evidence="2">KCTC 32255</strain>
    </source>
</reference>
<sequence length="70" mass="7786">MTISNADSNNEIEQKPGTRAVFYLRVASAGQIEHDCEAQWAACLRKAREPGIAFIDEYVEPGTKKDEEAD</sequence>
<dbReference type="EMBL" id="JBHSXX010000001">
    <property type="protein sequence ID" value="MFC6866962.1"/>
    <property type="molecule type" value="Genomic_DNA"/>
</dbReference>
<keyword evidence="2" id="KW-1185">Reference proteome</keyword>
<proteinExistence type="predicted"/>
<gene>
    <name evidence="1" type="ORF">ACFQGD_07365</name>
</gene>
<evidence type="ECO:0008006" key="3">
    <source>
        <dbReference type="Google" id="ProtNLM"/>
    </source>
</evidence>
<evidence type="ECO:0000313" key="1">
    <source>
        <dbReference type="EMBL" id="MFC6866962.1"/>
    </source>
</evidence>